<gene>
    <name evidence="1" type="ORF">D4Q52_01270</name>
</gene>
<dbReference type="AlphaFoldDB" id="A0A418VR33"/>
<proteinExistence type="predicted"/>
<sequence>MPRNGSRGSNSGDGGPVEAAGYVAEVVGDLIRIADVHHLEVLCYLLDMARMEATEIGRRLRVRNE</sequence>
<comment type="caution">
    <text evidence="1">The sequence shown here is derived from an EMBL/GenBank/DDBJ whole genome shotgun (WGS) entry which is preliminary data.</text>
</comment>
<dbReference type="OrthoDB" id="8456023at2"/>
<dbReference type="Proteomes" id="UP000285523">
    <property type="component" value="Unassembled WGS sequence"/>
</dbReference>
<evidence type="ECO:0000313" key="1">
    <source>
        <dbReference type="EMBL" id="RJF78812.1"/>
    </source>
</evidence>
<evidence type="ECO:0000313" key="2">
    <source>
        <dbReference type="Proteomes" id="UP000285523"/>
    </source>
</evidence>
<protein>
    <submittedName>
        <fullName evidence="1">Uncharacterized protein</fullName>
    </submittedName>
</protein>
<accession>A0A418VR33</accession>
<dbReference type="EMBL" id="QYYD01000001">
    <property type="protein sequence ID" value="RJF78812.1"/>
    <property type="molecule type" value="Genomic_DNA"/>
</dbReference>
<name>A0A418VR33_RHOPL</name>
<dbReference type="RefSeq" id="WP_119854706.1">
    <property type="nucleotide sequence ID" value="NZ_QYYD01000001.1"/>
</dbReference>
<reference evidence="1 2" key="1">
    <citation type="submission" date="2018-09" db="EMBL/GenBank/DDBJ databases">
        <title>Draft genome sequence of Rhodopseudomonas palustris 2.1.18.</title>
        <authorList>
            <person name="Robertson S.L."/>
            <person name="Meyer T.E."/>
            <person name="Kyndt J.A."/>
        </authorList>
    </citation>
    <scope>NUCLEOTIDE SEQUENCE [LARGE SCALE GENOMIC DNA]</scope>
    <source>
        <strain evidence="1 2">2.1.18</strain>
    </source>
</reference>
<organism evidence="1 2">
    <name type="scientific">Rhodopseudomonas palustris</name>
    <dbReference type="NCBI Taxonomy" id="1076"/>
    <lineage>
        <taxon>Bacteria</taxon>
        <taxon>Pseudomonadati</taxon>
        <taxon>Pseudomonadota</taxon>
        <taxon>Alphaproteobacteria</taxon>
        <taxon>Hyphomicrobiales</taxon>
        <taxon>Nitrobacteraceae</taxon>
        <taxon>Rhodopseudomonas</taxon>
    </lineage>
</organism>